<organism evidence="1 2">
    <name type="scientific">Phyllobacterium phragmitis</name>
    <dbReference type="NCBI Taxonomy" id="2670329"/>
    <lineage>
        <taxon>Bacteria</taxon>
        <taxon>Pseudomonadati</taxon>
        <taxon>Pseudomonadota</taxon>
        <taxon>Alphaproteobacteria</taxon>
        <taxon>Hyphomicrobiales</taxon>
        <taxon>Phyllobacteriaceae</taxon>
        <taxon>Phyllobacterium</taxon>
    </lineage>
</organism>
<protein>
    <recommendedName>
        <fullName evidence="3">DUF1799 domain-containing protein</fullName>
    </recommendedName>
</protein>
<comment type="caution">
    <text evidence="1">The sequence shown here is derived from an EMBL/GenBank/DDBJ whole genome shotgun (WGS) entry which is preliminary data.</text>
</comment>
<dbReference type="Proteomes" id="UP000239434">
    <property type="component" value="Unassembled WGS sequence"/>
</dbReference>
<evidence type="ECO:0000313" key="1">
    <source>
        <dbReference type="EMBL" id="PRD45422.1"/>
    </source>
</evidence>
<evidence type="ECO:0008006" key="3">
    <source>
        <dbReference type="Google" id="ProtNLM"/>
    </source>
</evidence>
<name>A0A2S9IY18_9HYPH</name>
<proteinExistence type="predicted"/>
<dbReference type="Pfam" id="PF08809">
    <property type="entry name" value="DUF1799"/>
    <property type="match status" value="1"/>
</dbReference>
<reference evidence="1 2" key="1">
    <citation type="submission" date="2018-02" db="EMBL/GenBank/DDBJ databases">
        <title>The draft genome of Phyllobacterium sp. 1N-3.</title>
        <authorList>
            <person name="Liu L."/>
            <person name="Li L."/>
            <person name="Zhang X."/>
            <person name="Wang T."/>
            <person name="Liang L."/>
        </authorList>
    </citation>
    <scope>NUCLEOTIDE SEQUENCE [LARGE SCALE GENOMIC DNA]</scope>
    <source>
        <strain evidence="1 2">1N-3</strain>
    </source>
</reference>
<dbReference type="AlphaFoldDB" id="A0A2S9IY18"/>
<accession>A0A2S9IY18</accession>
<dbReference type="EMBL" id="PVBR01000002">
    <property type="protein sequence ID" value="PRD45422.1"/>
    <property type="molecule type" value="Genomic_DNA"/>
</dbReference>
<keyword evidence="2" id="KW-1185">Reference proteome</keyword>
<dbReference type="InterPro" id="IPR014915">
    <property type="entry name" value="Phage_TLS_TfmB"/>
</dbReference>
<evidence type="ECO:0000313" key="2">
    <source>
        <dbReference type="Proteomes" id="UP000239434"/>
    </source>
</evidence>
<gene>
    <name evidence="1" type="ORF">C5748_03840</name>
</gene>
<sequence length="85" mass="9750">MEGSEDAEPEDHVEVWSECWNAFLIWLDCETQWRVAAGMSGFHWLGLDYTAVDVVLRRRNADNAIFDDLRLMEAAALETFGEVVE</sequence>